<evidence type="ECO:0000256" key="8">
    <source>
        <dbReference type="SAM" id="Phobius"/>
    </source>
</evidence>
<keyword evidence="5" id="KW-0479">Metal-binding</keyword>
<dbReference type="SMART" id="SM00714">
    <property type="entry name" value="LITAF"/>
    <property type="match status" value="1"/>
</dbReference>
<dbReference type="PANTHER" id="PTHR23292:SF48">
    <property type="entry name" value="LIPOPOLYSACCHARIDE-INDUCED TUMOR NECROSIS FACTOR-ALPHA FACTOR HOMOLOG-RELATED"/>
    <property type="match status" value="1"/>
</dbReference>
<evidence type="ECO:0000256" key="3">
    <source>
        <dbReference type="ARBA" id="ARBA00004630"/>
    </source>
</evidence>
<evidence type="ECO:0000313" key="11">
    <source>
        <dbReference type="Proteomes" id="UP000316079"/>
    </source>
</evidence>
<dbReference type="PROSITE" id="PS51837">
    <property type="entry name" value="LITAF"/>
    <property type="match status" value="1"/>
</dbReference>
<feature type="domain" description="LITAF" evidence="9">
    <location>
        <begin position="175"/>
        <end position="257"/>
    </location>
</feature>
<dbReference type="STRING" id="623744.A0A553Q853"/>
<comment type="caution">
    <text evidence="10">The sequence shown here is derived from an EMBL/GenBank/DDBJ whole genome shotgun (WGS) entry which is preliminary data.</text>
</comment>
<dbReference type="Proteomes" id="UP000316079">
    <property type="component" value="Unassembled WGS sequence"/>
</dbReference>
<keyword evidence="6" id="KW-0862">Zinc</keyword>
<reference evidence="10 11" key="1">
    <citation type="journal article" date="2019" name="Sci. Data">
        <title>Hybrid genome assembly and annotation of Danionella translucida.</title>
        <authorList>
            <person name="Kadobianskyi M."/>
            <person name="Schulze L."/>
            <person name="Schuelke M."/>
            <person name="Judkewitz B."/>
        </authorList>
    </citation>
    <scope>NUCLEOTIDE SEQUENCE [LARGE SCALE GENOMIC DNA]</scope>
    <source>
        <strain evidence="10 11">Bolton</strain>
    </source>
</reference>
<comment type="subcellular location">
    <subcellularLocation>
        <location evidence="1">Endosome membrane</location>
        <topology evidence="1">Peripheral membrane protein</topology>
        <orientation evidence="1">Cytoplasmic side</orientation>
    </subcellularLocation>
    <subcellularLocation>
        <location evidence="2">Late endosome membrane</location>
    </subcellularLocation>
    <subcellularLocation>
        <location evidence="3">Lysosome membrane</location>
        <topology evidence="3">Peripheral membrane protein</topology>
        <orientation evidence="3">Cytoplasmic side</orientation>
    </subcellularLocation>
</comment>
<evidence type="ECO:0000256" key="2">
    <source>
        <dbReference type="ARBA" id="ARBA00004414"/>
    </source>
</evidence>
<accession>A0A553Q853</accession>
<dbReference type="GO" id="GO:0005634">
    <property type="term" value="C:nucleus"/>
    <property type="evidence" value="ECO:0007669"/>
    <property type="project" value="TreeGrafter"/>
</dbReference>
<dbReference type="OrthoDB" id="4713066at2759"/>
<evidence type="ECO:0000259" key="9">
    <source>
        <dbReference type="PROSITE" id="PS51837"/>
    </source>
</evidence>
<keyword evidence="7 8" id="KW-0472">Membrane</keyword>
<sequence length="258" mass="28164">MLQHSLESEAWQSTDVSKAEIKTLLQWSPALYELFQQSPEHSSVRSRFVEMEKGMQPPPYPGPPMVQSNPYQVPQVSYQPQPAQVAAVYNPAPVQTSVMSTNTIQSIQAPGIVQVAPVYPTAISPAPVMSSSTITQTVQSTSMPAVAPVQVFSPQPAVMSSMVTQTVQTTPPAPVSTVLVIPSRLSDVPGRMRCPHCQMEVVTEITYVNGLLVWGVCAGLGIFMIWPCCLIPFCVNTCKDVQHRCPNCKSVVYIYKRG</sequence>
<dbReference type="AlphaFoldDB" id="A0A553Q853"/>
<organism evidence="10 11">
    <name type="scientific">Danionella cerebrum</name>
    <dbReference type="NCBI Taxonomy" id="2873325"/>
    <lineage>
        <taxon>Eukaryota</taxon>
        <taxon>Metazoa</taxon>
        <taxon>Chordata</taxon>
        <taxon>Craniata</taxon>
        <taxon>Vertebrata</taxon>
        <taxon>Euteleostomi</taxon>
        <taxon>Actinopterygii</taxon>
        <taxon>Neopterygii</taxon>
        <taxon>Teleostei</taxon>
        <taxon>Ostariophysi</taxon>
        <taxon>Cypriniformes</taxon>
        <taxon>Danionidae</taxon>
        <taxon>Danioninae</taxon>
        <taxon>Danionella</taxon>
    </lineage>
</organism>
<evidence type="ECO:0000256" key="6">
    <source>
        <dbReference type="ARBA" id="ARBA00022833"/>
    </source>
</evidence>
<keyword evidence="8" id="KW-0812">Transmembrane</keyword>
<feature type="transmembrane region" description="Helical" evidence="8">
    <location>
        <begin position="211"/>
        <end position="235"/>
    </location>
</feature>
<evidence type="ECO:0000256" key="4">
    <source>
        <dbReference type="ARBA" id="ARBA00005975"/>
    </source>
</evidence>
<evidence type="ECO:0000256" key="5">
    <source>
        <dbReference type="ARBA" id="ARBA00022723"/>
    </source>
</evidence>
<proteinExistence type="inferred from homology"/>
<keyword evidence="8" id="KW-1133">Transmembrane helix</keyword>
<dbReference type="PANTHER" id="PTHR23292">
    <property type="entry name" value="LIPOPOLYSACCHARIDE-INDUCED TUMOR NECROSIS FACTOR-ALPHA FACTOR"/>
    <property type="match status" value="1"/>
</dbReference>
<evidence type="ECO:0000256" key="7">
    <source>
        <dbReference type="ARBA" id="ARBA00023136"/>
    </source>
</evidence>
<comment type="similarity">
    <text evidence="4">Belongs to the CDIP1/LITAF family.</text>
</comment>
<gene>
    <name evidence="10" type="ORF">DNTS_030192</name>
</gene>
<protein>
    <recommendedName>
        <fullName evidence="9">LITAF domain-containing protein</fullName>
    </recommendedName>
</protein>
<evidence type="ECO:0000256" key="1">
    <source>
        <dbReference type="ARBA" id="ARBA00004125"/>
    </source>
</evidence>
<dbReference type="EMBL" id="SRMA01026244">
    <property type="protein sequence ID" value="TRY86109.1"/>
    <property type="molecule type" value="Genomic_DNA"/>
</dbReference>
<dbReference type="Pfam" id="PF10601">
    <property type="entry name" value="zf-LITAF-like"/>
    <property type="match status" value="1"/>
</dbReference>
<dbReference type="GO" id="GO:0098574">
    <property type="term" value="C:cytoplasmic side of lysosomal membrane"/>
    <property type="evidence" value="ECO:0007669"/>
    <property type="project" value="TreeGrafter"/>
</dbReference>
<evidence type="ECO:0000313" key="10">
    <source>
        <dbReference type="EMBL" id="TRY86109.1"/>
    </source>
</evidence>
<dbReference type="InterPro" id="IPR006629">
    <property type="entry name" value="LITAF"/>
</dbReference>
<keyword evidence="11" id="KW-1185">Reference proteome</keyword>
<dbReference type="GO" id="GO:0008270">
    <property type="term" value="F:zinc ion binding"/>
    <property type="evidence" value="ECO:0007669"/>
    <property type="project" value="TreeGrafter"/>
</dbReference>
<name>A0A553Q853_9TELE</name>
<dbReference type="InterPro" id="IPR037519">
    <property type="entry name" value="LITAF_fam"/>
</dbReference>
<dbReference type="GO" id="GO:0098560">
    <property type="term" value="C:cytoplasmic side of late endosome membrane"/>
    <property type="evidence" value="ECO:0007669"/>
    <property type="project" value="TreeGrafter"/>
</dbReference>